<dbReference type="CDD" id="cd00317">
    <property type="entry name" value="cyclophilin"/>
    <property type="match status" value="1"/>
</dbReference>
<comment type="function">
    <text evidence="1">PPIases accelerate the folding of proteins. It catalyzes the cis-trans isomerization of proline imidic peptide bonds in oligopeptides.</text>
</comment>
<evidence type="ECO:0000256" key="3">
    <source>
        <dbReference type="ARBA" id="ARBA00013194"/>
    </source>
</evidence>
<reference evidence="8" key="1">
    <citation type="submission" date="2021-06" db="EMBL/GenBank/DDBJ databases">
        <title>44 bacteria genomes isolated from Dapeng, Shenzhen.</title>
        <authorList>
            <person name="Zheng W."/>
            <person name="Yu S."/>
            <person name="Huang Y."/>
        </authorList>
    </citation>
    <scope>NUCLEOTIDE SEQUENCE</scope>
    <source>
        <strain evidence="8">DP5N28-2</strain>
    </source>
</reference>
<evidence type="ECO:0000256" key="2">
    <source>
        <dbReference type="ARBA" id="ARBA00007365"/>
    </source>
</evidence>
<keyword evidence="6" id="KW-0732">Signal</keyword>
<dbReference type="SUPFAM" id="SSF50891">
    <property type="entry name" value="Cyclophilin-like"/>
    <property type="match status" value="1"/>
</dbReference>
<evidence type="ECO:0000256" key="6">
    <source>
        <dbReference type="SAM" id="SignalP"/>
    </source>
</evidence>
<name>A0A953LB69_9BACT</name>
<protein>
    <recommendedName>
        <fullName evidence="3">peptidylprolyl isomerase</fullName>
        <ecNumber evidence="3">5.2.1.8</ecNumber>
    </recommendedName>
</protein>
<comment type="similarity">
    <text evidence="2">Belongs to the cyclophilin-type PPIase family.</text>
</comment>
<evidence type="ECO:0000313" key="8">
    <source>
        <dbReference type="EMBL" id="MBY5959443.1"/>
    </source>
</evidence>
<keyword evidence="5 8" id="KW-0413">Isomerase</keyword>
<evidence type="ECO:0000256" key="5">
    <source>
        <dbReference type="ARBA" id="ARBA00023235"/>
    </source>
</evidence>
<gene>
    <name evidence="8" type="ORF">KUV50_14930</name>
</gene>
<feature type="signal peptide" evidence="6">
    <location>
        <begin position="1"/>
        <end position="25"/>
    </location>
</feature>
<comment type="caution">
    <text evidence="8">The sequence shown here is derived from an EMBL/GenBank/DDBJ whole genome shotgun (WGS) entry which is preliminary data.</text>
</comment>
<accession>A0A953LB69</accession>
<feature type="domain" description="PPIase cyclophilin-type" evidence="7">
    <location>
        <begin position="39"/>
        <end position="215"/>
    </location>
</feature>
<dbReference type="Gene3D" id="2.40.100.10">
    <property type="entry name" value="Cyclophilin-like"/>
    <property type="match status" value="1"/>
</dbReference>
<dbReference type="EMBL" id="JAHVHU010000014">
    <property type="protein sequence ID" value="MBY5959443.1"/>
    <property type="molecule type" value="Genomic_DNA"/>
</dbReference>
<dbReference type="PIRSF" id="PIRSF001467">
    <property type="entry name" value="Peptidylpro_ismrse"/>
    <property type="match status" value="1"/>
</dbReference>
<evidence type="ECO:0000313" key="9">
    <source>
        <dbReference type="Proteomes" id="UP000753961"/>
    </source>
</evidence>
<dbReference type="PROSITE" id="PS50072">
    <property type="entry name" value="CSA_PPIASE_2"/>
    <property type="match status" value="1"/>
</dbReference>
<dbReference type="EC" id="5.2.1.8" evidence="3"/>
<dbReference type="PANTHER" id="PTHR45625">
    <property type="entry name" value="PEPTIDYL-PROLYL CIS-TRANS ISOMERASE-RELATED"/>
    <property type="match status" value="1"/>
</dbReference>
<organism evidence="8 9">
    <name type="scientific">Membranihabitans marinus</name>
    <dbReference type="NCBI Taxonomy" id="1227546"/>
    <lineage>
        <taxon>Bacteria</taxon>
        <taxon>Pseudomonadati</taxon>
        <taxon>Bacteroidota</taxon>
        <taxon>Saprospiria</taxon>
        <taxon>Saprospirales</taxon>
        <taxon>Saprospiraceae</taxon>
        <taxon>Membranihabitans</taxon>
    </lineage>
</organism>
<keyword evidence="9" id="KW-1185">Reference proteome</keyword>
<dbReference type="InterPro" id="IPR024936">
    <property type="entry name" value="Cyclophilin-type_PPIase"/>
</dbReference>
<feature type="chain" id="PRO_5037580256" description="peptidylprolyl isomerase" evidence="6">
    <location>
        <begin position="26"/>
        <end position="226"/>
    </location>
</feature>
<proteinExistence type="inferred from homology"/>
<dbReference type="Pfam" id="PF00160">
    <property type="entry name" value="Pro_isomerase"/>
    <property type="match status" value="1"/>
</dbReference>
<dbReference type="RefSeq" id="WP_222580980.1">
    <property type="nucleotide sequence ID" value="NZ_JAHVHU010000014.1"/>
</dbReference>
<dbReference type="InterPro" id="IPR002130">
    <property type="entry name" value="Cyclophilin-type_PPIase_dom"/>
</dbReference>
<dbReference type="InterPro" id="IPR029000">
    <property type="entry name" value="Cyclophilin-like_dom_sf"/>
</dbReference>
<keyword evidence="4" id="KW-0697">Rotamase</keyword>
<dbReference type="Proteomes" id="UP000753961">
    <property type="component" value="Unassembled WGS sequence"/>
</dbReference>
<evidence type="ECO:0000256" key="1">
    <source>
        <dbReference type="ARBA" id="ARBA00002388"/>
    </source>
</evidence>
<evidence type="ECO:0000259" key="7">
    <source>
        <dbReference type="PROSITE" id="PS50072"/>
    </source>
</evidence>
<dbReference type="AlphaFoldDB" id="A0A953LB69"/>
<sequence length="226" mass="25936">MKYRWSRFTAYCWALVLSVCLFGCAKEKPQIVEITTNQGKITLQLYEETAEYRKNFVQLVEDGFYDSLLFHRVIPDMIIQGGDPESKHALPGKFLGRGELDYTIQPDFQFVHTYGAVSGARKPDSVNPIKKSSGSQFFIVMGHPVTDRDLDQVEKEKGFKYTPEQRRLYKLVGGIPSFDKEYSVFGEVKDGMNVVKNISRLSSDPNDRPVDDVRMYMKIVDNTHEQ</sequence>
<evidence type="ECO:0000256" key="4">
    <source>
        <dbReference type="ARBA" id="ARBA00023110"/>
    </source>
</evidence>
<dbReference type="InterPro" id="IPR044666">
    <property type="entry name" value="Cyclophilin_A-like"/>
</dbReference>
<dbReference type="GO" id="GO:0003755">
    <property type="term" value="F:peptidyl-prolyl cis-trans isomerase activity"/>
    <property type="evidence" value="ECO:0007669"/>
    <property type="project" value="UniProtKB-KW"/>
</dbReference>
<dbReference type="PANTHER" id="PTHR45625:SF4">
    <property type="entry name" value="PEPTIDYLPROLYL ISOMERASE DOMAIN AND WD REPEAT-CONTAINING PROTEIN 1"/>
    <property type="match status" value="1"/>
</dbReference>